<dbReference type="Gene3D" id="2.40.50.220">
    <property type="entry name" value="EutN/Ccml"/>
    <property type="match status" value="1"/>
</dbReference>
<evidence type="ECO:0000256" key="1">
    <source>
        <dbReference type="ARBA" id="ARBA00024322"/>
    </source>
</evidence>
<accession>A0A7V5RMY1</accession>
<gene>
    <name evidence="3" type="ORF">ENJ15_00935</name>
</gene>
<dbReference type="AlphaFoldDB" id="A0A7V5RMY1"/>
<dbReference type="EMBL" id="DRLI01000041">
    <property type="protein sequence ID" value="HHM01548.1"/>
    <property type="molecule type" value="Genomic_DNA"/>
</dbReference>
<keyword evidence="2" id="KW-1283">Bacterial microcompartment</keyword>
<organism evidence="3">
    <name type="scientific">Caldithrix abyssi</name>
    <dbReference type="NCBI Taxonomy" id="187145"/>
    <lineage>
        <taxon>Bacteria</taxon>
        <taxon>Pseudomonadati</taxon>
        <taxon>Calditrichota</taxon>
        <taxon>Calditrichia</taxon>
        <taxon>Calditrichales</taxon>
        <taxon>Calditrichaceae</taxon>
        <taxon>Caldithrix</taxon>
    </lineage>
</organism>
<sequence>MLLAKTIGSIWATQKDPQLDGLKLLLIQPISMKREPLGTPLIAVDSVGAGTGEIVFYITASEAVIPLQKKPALADATIIGIVDKIELENDPEK</sequence>
<evidence type="ECO:0000313" key="3">
    <source>
        <dbReference type="EMBL" id="HHM01548.1"/>
    </source>
</evidence>
<proteinExistence type="predicted"/>
<reference evidence="3" key="1">
    <citation type="journal article" date="2020" name="mSystems">
        <title>Genome- and Community-Level Interaction Insights into Carbon Utilization and Element Cycling Functions of Hydrothermarchaeota in Hydrothermal Sediment.</title>
        <authorList>
            <person name="Zhou Z."/>
            <person name="Liu Y."/>
            <person name="Xu W."/>
            <person name="Pan J."/>
            <person name="Luo Z.H."/>
            <person name="Li M."/>
        </authorList>
    </citation>
    <scope>NUCLEOTIDE SEQUENCE [LARGE SCALE GENOMIC DNA]</scope>
    <source>
        <strain evidence="3">HyVt-460</strain>
    </source>
</reference>
<dbReference type="GO" id="GO:0031469">
    <property type="term" value="C:bacterial microcompartment"/>
    <property type="evidence" value="ECO:0007669"/>
    <property type="project" value="UniProtKB-SubCell"/>
</dbReference>
<dbReference type="InterPro" id="IPR004992">
    <property type="entry name" value="EutN_CcmL"/>
</dbReference>
<dbReference type="InterPro" id="IPR036677">
    <property type="entry name" value="EutN_CcmL_sf"/>
</dbReference>
<evidence type="ECO:0000256" key="2">
    <source>
        <dbReference type="ARBA" id="ARBA00024446"/>
    </source>
</evidence>
<dbReference type="Proteomes" id="UP000885771">
    <property type="component" value="Unassembled WGS sequence"/>
</dbReference>
<dbReference type="Pfam" id="PF03319">
    <property type="entry name" value="EutN_CcmL"/>
    <property type="match status" value="1"/>
</dbReference>
<dbReference type="SUPFAM" id="SSF159133">
    <property type="entry name" value="EutN/CcmL-like"/>
    <property type="match status" value="1"/>
</dbReference>
<protein>
    <submittedName>
        <fullName evidence="3">Ethanolamine utilization protein EutN</fullName>
    </submittedName>
</protein>
<dbReference type="PANTHER" id="PTHR36539">
    <property type="entry name" value="ETHANOLAMINE UTILIZATION PROTEIN EUTN"/>
    <property type="match status" value="1"/>
</dbReference>
<dbReference type="PROSITE" id="PS51932">
    <property type="entry name" value="BMV"/>
    <property type="match status" value="1"/>
</dbReference>
<comment type="subcellular location">
    <subcellularLocation>
        <location evidence="1">Bacterial microcompartment</location>
    </subcellularLocation>
</comment>
<name>A0A7V5RMY1_CALAY</name>
<comment type="caution">
    <text evidence="3">The sequence shown here is derived from an EMBL/GenBank/DDBJ whole genome shotgun (WGS) entry which is preliminary data.</text>
</comment>
<dbReference type="CDD" id="cd01614">
    <property type="entry name" value="EutN_CcmL"/>
    <property type="match status" value="1"/>
</dbReference>